<dbReference type="Gene3D" id="1.20.810.10">
    <property type="entry name" value="Cytochrome Bc1 Complex, Chain C"/>
    <property type="match status" value="1"/>
</dbReference>
<feature type="transmembrane region" description="Helical" evidence="14">
    <location>
        <begin position="304"/>
        <end position="326"/>
    </location>
</feature>
<dbReference type="AlphaFoldDB" id="A0AAD8PD03"/>
<dbReference type="PANTHER" id="PTHR19271">
    <property type="entry name" value="CYTOCHROME B"/>
    <property type="match status" value="1"/>
</dbReference>
<dbReference type="SUPFAM" id="SSF81648">
    <property type="entry name" value="a domain/subunit of cytochrome bc1 complex (Ubiquinol-cytochrome c reductase)"/>
    <property type="match status" value="1"/>
</dbReference>
<feature type="transmembrane region" description="Helical" evidence="14">
    <location>
        <begin position="129"/>
        <end position="151"/>
    </location>
</feature>
<accession>A0AAD8PD03</accession>
<proteinExistence type="inferred from homology"/>
<feature type="transmembrane region" description="Helical" evidence="14">
    <location>
        <begin position="158"/>
        <end position="180"/>
    </location>
</feature>
<organism evidence="17 18">
    <name type="scientific">Babesia gibsoni</name>
    <dbReference type="NCBI Taxonomy" id="33632"/>
    <lineage>
        <taxon>Eukaryota</taxon>
        <taxon>Sar</taxon>
        <taxon>Alveolata</taxon>
        <taxon>Apicomplexa</taxon>
        <taxon>Aconoidasida</taxon>
        <taxon>Piroplasmida</taxon>
        <taxon>Babesiidae</taxon>
        <taxon>Babesia</taxon>
    </lineage>
</organism>
<dbReference type="GO" id="GO:0005743">
    <property type="term" value="C:mitochondrial inner membrane"/>
    <property type="evidence" value="ECO:0007669"/>
    <property type="project" value="UniProtKB-SubCell"/>
</dbReference>
<dbReference type="SUPFAM" id="SSF81342">
    <property type="entry name" value="Transmembrane di-heme cytochromes"/>
    <property type="match status" value="1"/>
</dbReference>
<keyword evidence="5 14" id="KW-0679">Respiratory chain</keyword>
<evidence type="ECO:0000256" key="8">
    <source>
        <dbReference type="ARBA" id="ARBA00022792"/>
    </source>
</evidence>
<dbReference type="InterPro" id="IPR005798">
    <property type="entry name" value="Cyt_b/b6_C"/>
</dbReference>
<keyword evidence="7 14" id="KW-0479">Metal-binding</keyword>
<feature type="transmembrane region" description="Helical" evidence="14">
    <location>
        <begin position="365"/>
        <end position="384"/>
    </location>
</feature>
<comment type="similarity">
    <text evidence="14">Belongs to the cytochrome b family.</text>
</comment>
<dbReference type="GO" id="GO:0016491">
    <property type="term" value="F:oxidoreductase activity"/>
    <property type="evidence" value="ECO:0007669"/>
    <property type="project" value="UniProtKB-UniRule"/>
</dbReference>
<evidence type="ECO:0000256" key="10">
    <source>
        <dbReference type="ARBA" id="ARBA00022989"/>
    </source>
</evidence>
<evidence type="ECO:0000259" key="15">
    <source>
        <dbReference type="PROSITE" id="PS51002"/>
    </source>
</evidence>
<dbReference type="InterPro" id="IPR005797">
    <property type="entry name" value="Cyt_b/b6_N"/>
</dbReference>
<dbReference type="InterPro" id="IPR036150">
    <property type="entry name" value="Cyt_b/b6_C_sf"/>
</dbReference>
<protein>
    <recommendedName>
        <fullName evidence="2 14">Cytochrome b</fullName>
    </recommendedName>
</protein>
<reference evidence="17" key="1">
    <citation type="submission" date="2023-08" db="EMBL/GenBank/DDBJ databases">
        <title>Draft sequence of the Babesia gibsoni genome.</title>
        <authorList>
            <person name="Yamagishi J.Y."/>
            <person name="Xuan X.X."/>
        </authorList>
    </citation>
    <scope>NUCLEOTIDE SEQUENCE</scope>
    <source>
        <strain evidence="17">Azabu</strain>
    </source>
</reference>
<dbReference type="Proteomes" id="UP001230268">
    <property type="component" value="Unassembled WGS sequence"/>
</dbReference>
<evidence type="ECO:0000256" key="4">
    <source>
        <dbReference type="ARBA" id="ARBA00022617"/>
    </source>
</evidence>
<keyword evidence="9 14" id="KW-0249">Electron transport</keyword>
<feature type="transmembrane region" description="Helical" evidence="14">
    <location>
        <begin position="338"/>
        <end position="359"/>
    </location>
</feature>
<evidence type="ECO:0000256" key="6">
    <source>
        <dbReference type="ARBA" id="ARBA00022692"/>
    </source>
</evidence>
<feature type="transmembrane region" description="Helical" evidence="14">
    <location>
        <begin position="192"/>
        <end position="213"/>
    </location>
</feature>
<evidence type="ECO:0000256" key="9">
    <source>
        <dbReference type="ARBA" id="ARBA00022982"/>
    </source>
</evidence>
<geneLocation type="mitochondrion" evidence="17"/>
<evidence type="ECO:0000259" key="16">
    <source>
        <dbReference type="PROSITE" id="PS51003"/>
    </source>
</evidence>
<dbReference type="EMBL" id="JAVEPI010000007">
    <property type="protein sequence ID" value="KAK1441662.1"/>
    <property type="molecule type" value="Genomic_DNA"/>
</dbReference>
<feature type="transmembrane region" description="Helical" evidence="14">
    <location>
        <begin position="95"/>
        <end position="117"/>
    </location>
</feature>
<keyword evidence="18" id="KW-1185">Reference proteome</keyword>
<keyword evidence="13 14" id="KW-0472">Membrane</keyword>
<name>A0AAD8PD03_BABGI</name>
<evidence type="ECO:0000313" key="18">
    <source>
        <dbReference type="Proteomes" id="UP001230268"/>
    </source>
</evidence>
<dbReference type="GO" id="GO:0006122">
    <property type="term" value="P:mitochondrial electron transport, ubiquinol to cytochrome c"/>
    <property type="evidence" value="ECO:0007669"/>
    <property type="project" value="TreeGrafter"/>
</dbReference>
<comment type="subcellular location">
    <subcellularLocation>
        <location evidence="1">Mitochondrion inner membrane</location>
        <topology evidence="1">Multi-pass membrane protein</topology>
    </subcellularLocation>
</comment>
<keyword evidence="12 14" id="KW-0496">Mitochondrion</keyword>
<keyword evidence="10 14" id="KW-1133">Transmembrane helix</keyword>
<keyword evidence="8" id="KW-0999">Mitochondrion inner membrane</keyword>
<dbReference type="Pfam" id="PF00032">
    <property type="entry name" value="Cytochrom_B_C"/>
    <property type="match status" value="1"/>
</dbReference>
<feature type="domain" description="Cytochrome b/b6 C-terminal region profile" evidence="16">
    <location>
        <begin position="224"/>
        <end position="391"/>
    </location>
</feature>
<evidence type="ECO:0000256" key="5">
    <source>
        <dbReference type="ARBA" id="ARBA00022660"/>
    </source>
</evidence>
<feature type="transmembrane region" description="Helical" evidence="14">
    <location>
        <begin position="234"/>
        <end position="262"/>
    </location>
</feature>
<dbReference type="InterPro" id="IPR027387">
    <property type="entry name" value="Cytb/b6-like_sf"/>
</dbReference>
<dbReference type="GO" id="GO:0046872">
    <property type="term" value="F:metal ion binding"/>
    <property type="evidence" value="ECO:0007669"/>
    <property type="project" value="UniProtKB-UniRule"/>
</dbReference>
<dbReference type="GO" id="GO:0008121">
    <property type="term" value="F:quinol-cytochrome-c reductase activity"/>
    <property type="evidence" value="ECO:0007669"/>
    <property type="project" value="TreeGrafter"/>
</dbReference>
<keyword evidence="4 14" id="KW-0349">Heme</keyword>
<evidence type="ECO:0000256" key="11">
    <source>
        <dbReference type="ARBA" id="ARBA00023004"/>
    </source>
</evidence>
<feature type="domain" description="Cytochrome b/b6 N-terminal region profile" evidence="15">
    <location>
        <begin position="17"/>
        <end position="223"/>
    </location>
</feature>
<dbReference type="CDD" id="cd00284">
    <property type="entry name" value="Cytochrome_b_N"/>
    <property type="match status" value="1"/>
</dbReference>
<dbReference type="Pfam" id="PF00033">
    <property type="entry name" value="Cytochrome_B"/>
    <property type="match status" value="1"/>
</dbReference>
<keyword evidence="11 14" id="KW-0408">Iron</keyword>
<evidence type="ECO:0000256" key="3">
    <source>
        <dbReference type="ARBA" id="ARBA00022448"/>
    </source>
</evidence>
<sequence>MTGINIIYICYIEKCLGNRALTNKLTFALNLFNSHMLSYLVPKNLNSNWNLGFIVGFVFVFQIMSGLMLTFYYIPGGMESFNSVIRVLTEVNMGWAVRYFHAQCVSFCFFFMFLHMLKGLWYSSKYLPWSWYSGMTIFVLSMAIAFLGYVLPNGQMSYWGATVITNLFYWIPDFVIVLLGGYSVSVPTLQRFYILHFILPFVLLGVVVVHIYYLHRSSSTNPLSGVDSWYVSRFYPVIIFSDLKMLTMLFAALGVQLTYGIIPLFQGDVDNSIESNPLQTPLHIVPEWYLLTFYATLKLFPSKLAGLIAMAALLESLILIVESRAMSPIISCVHYHRIWTIISIPMIPALYILGCLGRLSLNDGLMFIGISAIFIILVSVTKLLDCARMRL</sequence>
<dbReference type="PROSITE" id="PS51002">
    <property type="entry name" value="CYTB_NTER"/>
    <property type="match status" value="1"/>
</dbReference>
<evidence type="ECO:0000256" key="1">
    <source>
        <dbReference type="ARBA" id="ARBA00004448"/>
    </source>
</evidence>
<evidence type="ECO:0000256" key="12">
    <source>
        <dbReference type="ARBA" id="ARBA00023128"/>
    </source>
</evidence>
<comment type="function">
    <text evidence="14">Component of the ubiquinol-cytochrome c reductase complex (complex III or cytochrome b-c1 complex) that is part of the mitochondrial respiratory chain. The b-c1 complex mediates electron transfer from ubiquinol to cytochrome c. Contributes to the generation of a proton gradient across the mitochondrial membrane that is then used for ATP synthesis.</text>
</comment>
<dbReference type="InterPro" id="IPR048259">
    <property type="entry name" value="Cytochrome_b_N_euk/bac"/>
</dbReference>
<keyword evidence="6 14" id="KW-0812">Transmembrane</keyword>
<evidence type="ECO:0000256" key="14">
    <source>
        <dbReference type="RuleBase" id="RU362117"/>
    </source>
</evidence>
<gene>
    <name evidence="17" type="ORF">BgAZ_700040</name>
</gene>
<dbReference type="PANTHER" id="PTHR19271:SF16">
    <property type="entry name" value="CYTOCHROME B"/>
    <property type="match status" value="1"/>
</dbReference>
<keyword evidence="3 14" id="KW-0813">Transport</keyword>
<evidence type="ECO:0000256" key="7">
    <source>
        <dbReference type="ARBA" id="ARBA00022723"/>
    </source>
</evidence>
<dbReference type="PROSITE" id="PS51003">
    <property type="entry name" value="CYTB_CTER"/>
    <property type="match status" value="1"/>
</dbReference>
<evidence type="ECO:0000256" key="2">
    <source>
        <dbReference type="ARBA" id="ARBA00013531"/>
    </source>
</evidence>
<comment type="cofactor">
    <cofactor evidence="14">
        <name>heme b</name>
        <dbReference type="ChEBI" id="CHEBI:60344"/>
    </cofactor>
    <text evidence="14">Binds 2 heme groups non-covalently.</text>
</comment>
<feature type="transmembrane region" description="Helical" evidence="14">
    <location>
        <begin position="51"/>
        <end position="74"/>
    </location>
</feature>
<dbReference type="InterPro" id="IPR016174">
    <property type="entry name" value="Di-haem_cyt_TM"/>
</dbReference>
<comment type="caution">
    <text evidence="17">The sequence shown here is derived from an EMBL/GenBank/DDBJ whole genome shotgun (WGS) entry which is preliminary data.</text>
</comment>
<evidence type="ECO:0000256" key="13">
    <source>
        <dbReference type="ARBA" id="ARBA00023136"/>
    </source>
</evidence>
<evidence type="ECO:0000313" key="17">
    <source>
        <dbReference type="EMBL" id="KAK1441662.1"/>
    </source>
</evidence>